<dbReference type="GO" id="GO:0005765">
    <property type="term" value="C:lysosomal membrane"/>
    <property type="evidence" value="ECO:0007669"/>
    <property type="project" value="UniProtKB-SubCell"/>
</dbReference>
<evidence type="ECO:0000256" key="2">
    <source>
        <dbReference type="ARBA" id="ARBA00004541"/>
    </source>
</evidence>
<keyword evidence="7 11" id="KW-0472">Membrane</keyword>
<feature type="transmembrane region" description="Helical" evidence="11">
    <location>
        <begin position="228"/>
        <end position="247"/>
    </location>
</feature>
<keyword evidence="11" id="KW-0812">Transmembrane</keyword>
<evidence type="ECO:0000313" key="13">
    <source>
        <dbReference type="Ensembl" id="ENSEBUP00000005631.1"/>
    </source>
</evidence>
<dbReference type="Ensembl" id="ENSEBUT00000006072.1">
    <property type="protein sequence ID" value="ENSEBUP00000005631.1"/>
    <property type="gene ID" value="ENSEBUG00000003818.1"/>
</dbReference>
<comment type="subcellular location">
    <subcellularLocation>
        <location evidence="1">Cytoplasm</location>
        <location evidence="1">Cytosol</location>
    </subcellularLocation>
    <subcellularLocation>
        <location evidence="2">Cytoplasmic vesicle</location>
    </subcellularLocation>
    <subcellularLocation>
        <location evidence="3">Lysosome membrane</location>
    </subcellularLocation>
</comment>
<dbReference type="PANTHER" id="PTHR13530">
    <property type="entry name" value="TBC1 DOMAIN FAMILY MEMBER 7"/>
    <property type="match status" value="1"/>
</dbReference>
<dbReference type="InterPro" id="IPR043039">
    <property type="entry name" value="TBC1D7_dom2"/>
</dbReference>
<dbReference type="InterPro" id="IPR039842">
    <property type="entry name" value="TBC1D7"/>
</dbReference>
<dbReference type="SUPFAM" id="SSF47923">
    <property type="entry name" value="Ypt/Rab-GAP domain of gyp1p"/>
    <property type="match status" value="2"/>
</dbReference>
<dbReference type="Proteomes" id="UP000694388">
    <property type="component" value="Unplaced"/>
</dbReference>
<comment type="function">
    <text evidence="10">Non-catalytic component of the TSC-TBC complex, a multiprotein complex that acts as a negative regulator of the canonical mTORC1 complex, an evolutionarily conserved central nutrient sensor that stimulates anabolic reactions and macromolecule biosynthesis to promote cellular biomass generation and growth. The TSC-TBC complex acts as a GTPase-activating protein (GAP) for the small GTPase RHEB, a direct activator of the protein kinase activity of mTORC1. In absence of nutrients, the TSC-TBC complex inhibits mTORC1, thereby preventing phosphorylation of ribosomal protein S6 kinase (RPS6KB1 and RPS6KB2) and EIF4EBP1 (4E-BP1) by the mTORC1 signaling. The TSC-TBC complex is inactivated in response to nutrients, relieving inhibition of mTORC1.</text>
</comment>
<organism evidence="13 14">
    <name type="scientific">Eptatretus burgeri</name>
    <name type="common">Inshore hagfish</name>
    <dbReference type="NCBI Taxonomy" id="7764"/>
    <lineage>
        <taxon>Eukaryota</taxon>
        <taxon>Metazoa</taxon>
        <taxon>Chordata</taxon>
        <taxon>Craniata</taxon>
        <taxon>Vertebrata</taxon>
        <taxon>Cyclostomata</taxon>
        <taxon>Myxini</taxon>
        <taxon>Myxiniformes</taxon>
        <taxon>Myxinidae</taxon>
        <taxon>Eptatretinae</taxon>
        <taxon>Eptatretus</taxon>
    </lineage>
</organism>
<dbReference type="GO" id="GO:0005829">
    <property type="term" value="C:cytosol"/>
    <property type="evidence" value="ECO:0007669"/>
    <property type="project" value="UniProtKB-SubCell"/>
</dbReference>
<dbReference type="Gene3D" id="1.10.8.680">
    <property type="entry name" value="Ypt/Rab-GAP domain of gyp1p, domain 2"/>
    <property type="match status" value="1"/>
</dbReference>
<evidence type="ECO:0000256" key="1">
    <source>
        <dbReference type="ARBA" id="ARBA00004514"/>
    </source>
</evidence>
<keyword evidence="9" id="KW-0968">Cytoplasmic vesicle</keyword>
<dbReference type="GO" id="GO:0032007">
    <property type="term" value="P:negative regulation of TOR signaling"/>
    <property type="evidence" value="ECO:0007669"/>
    <property type="project" value="TreeGrafter"/>
</dbReference>
<evidence type="ECO:0000256" key="5">
    <source>
        <dbReference type="ARBA" id="ARBA00022468"/>
    </source>
</evidence>
<dbReference type="InterPro" id="IPR000195">
    <property type="entry name" value="Rab-GAP-TBC_dom"/>
</dbReference>
<sequence>MAEDCVRNFRSHYYEKVGFRGVEEKRSLELLLKEEPLDLEKLCMFTQRFPIPALYRVMVWKVLLGILPSYQSCHGAVAQQRTEQYKDLKHAVDLLHLVSIKTPIPTVCLHMYRVEMGLTPLDLEIEEPKDDEDDFLAIASTMSELAESELDAYWLSRCFVLQFNSKHADSLPHLPKSLEHYLALEELRLLQHLKVCGALVRLPYSRWFRRCFAGSLPNSSLERVWDKVISGSCKLLVFVALAILISFKMTIMKMNMADGIVGFLENVHFDLYSLYFKSHTLFKNNLSSNMSMQILGMGKVVLIKYAYYHLSYRAWV</sequence>
<evidence type="ECO:0000256" key="9">
    <source>
        <dbReference type="ARBA" id="ARBA00023329"/>
    </source>
</evidence>
<dbReference type="GO" id="GO:0031410">
    <property type="term" value="C:cytoplasmic vesicle"/>
    <property type="evidence" value="ECO:0007669"/>
    <property type="project" value="UniProtKB-SubCell"/>
</dbReference>
<evidence type="ECO:0000256" key="3">
    <source>
        <dbReference type="ARBA" id="ARBA00004656"/>
    </source>
</evidence>
<dbReference type="PROSITE" id="PS50086">
    <property type="entry name" value="TBC_RABGAP"/>
    <property type="match status" value="1"/>
</dbReference>
<dbReference type="FunFam" id="1.10.472.80:FF:000028">
    <property type="entry name" value="TBC1 domain family member 7"/>
    <property type="match status" value="1"/>
</dbReference>
<proteinExistence type="predicted"/>
<evidence type="ECO:0000256" key="4">
    <source>
        <dbReference type="ARBA" id="ARBA00015455"/>
    </source>
</evidence>
<evidence type="ECO:0000256" key="7">
    <source>
        <dbReference type="ARBA" id="ARBA00023136"/>
    </source>
</evidence>
<evidence type="ECO:0000256" key="11">
    <source>
        <dbReference type="SAM" id="Phobius"/>
    </source>
</evidence>
<evidence type="ECO:0000256" key="6">
    <source>
        <dbReference type="ARBA" id="ARBA00022490"/>
    </source>
</evidence>
<keyword evidence="11" id="KW-1133">Transmembrane helix</keyword>
<dbReference type="FunFam" id="1.10.10.750:FF:000006">
    <property type="entry name" value="TBC1 domain family member 7"/>
    <property type="match status" value="1"/>
</dbReference>
<keyword evidence="14" id="KW-1185">Reference proteome</keyword>
<dbReference type="Gene3D" id="1.10.472.80">
    <property type="entry name" value="Ypt/Rab-GAP domain of gyp1p, domain 3"/>
    <property type="match status" value="1"/>
</dbReference>
<dbReference type="GO" id="GO:0005096">
    <property type="term" value="F:GTPase activator activity"/>
    <property type="evidence" value="ECO:0007669"/>
    <property type="project" value="UniProtKB-KW"/>
</dbReference>
<dbReference type="InterPro" id="IPR035969">
    <property type="entry name" value="Rab-GAP_TBC_sf"/>
</dbReference>
<dbReference type="Gene3D" id="1.10.10.750">
    <property type="entry name" value="Ypt/Rab-GAP domain of gyp1p, domain 1"/>
    <property type="match status" value="1"/>
</dbReference>
<name>A0A8C4NEC5_EPTBU</name>
<reference evidence="13" key="1">
    <citation type="submission" date="2025-05" db="UniProtKB">
        <authorList>
            <consortium name="Ensembl"/>
        </authorList>
    </citation>
    <scope>IDENTIFICATION</scope>
</reference>
<dbReference type="AlphaFoldDB" id="A0A8C4NEC5"/>
<dbReference type="Pfam" id="PF00566">
    <property type="entry name" value="RabGAP-TBC"/>
    <property type="match status" value="1"/>
</dbReference>
<dbReference type="GeneTree" id="ENSGT00390000009122"/>
<evidence type="ECO:0000256" key="10">
    <source>
        <dbReference type="ARBA" id="ARBA00046045"/>
    </source>
</evidence>
<dbReference type="Ensembl" id="ENSEBUT00000006088.1">
    <property type="protein sequence ID" value="ENSEBUP00000005647.1"/>
    <property type="gene ID" value="ENSEBUG00000003818.1"/>
</dbReference>
<dbReference type="PANTHER" id="PTHR13530:SF3">
    <property type="entry name" value="TBC1 DOMAIN FAMILY MEMBER 7"/>
    <property type="match status" value="1"/>
</dbReference>
<keyword evidence="5" id="KW-0343">GTPase activation</keyword>
<feature type="domain" description="Rab-GAP TBC" evidence="12">
    <location>
        <begin position="50"/>
        <end position="232"/>
    </location>
</feature>
<evidence type="ECO:0000313" key="14">
    <source>
        <dbReference type="Proteomes" id="UP000694388"/>
    </source>
</evidence>
<accession>A0A8C4NEC5</accession>
<keyword evidence="6" id="KW-0963">Cytoplasm</keyword>
<evidence type="ECO:0000256" key="8">
    <source>
        <dbReference type="ARBA" id="ARBA00023228"/>
    </source>
</evidence>
<protein>
    <recommendedName>
        <fullName evidence="4">TBC1 domain family member 7</fullName>
    </recommendedName>
</protein>
<dbReference type="OMA" id="VMHTMWL"/>
<evidence type="ECO:0000259" key="12">
    <source>
        <dbReference type="PROSITE" id="PS50086"/>
    </source>
</evidence>
<keyword evidence="8" id="KW-0458">Lysosome</keyword>